<evidence type="ECO:0000313" key="3">
    <source>
        <dbReference type="Ensembl" id="ENSSFOP00015008453.1"/>
    </source>
</evidence>
<dbReference type="Ensembl" id="ENSSFOT00015008573.2">
    <property type="protein sequence ID" value="ENSSFOP00015008453.1"/>
    <property type="gene ID" value="ENSSFOG00015005526.2"/>
</dbReference>
<evidence type="ECO:0000313" key="4">
    <source>
        <dbReference type="Proteomes" id="UP000694397"/>
    </source>
</evidence>
<sequence length="371" mass="41116">MSALYCGHDGVMHLKKRKARFTFSEVHILLDEVRKNRHIVVGKFNRGVPTDVKKSTWAEITARVNEIGDCQREVIEVIKKWSDLKCDTKRKVAAMRAGTVPYKNINSRLSRDLSPIENIVHQILELDGKRGRLPTSDKSRYANIAEDDDAGDEEEEEEEVMLGMPPSSVRASPNGRLDASTRPPPPHSLLKSVPVSGALPVTMAPSSLSHKEDHVTPAPVCCGPPYPQIQPLDSDEEQQEDTLPPSNPTEEEELLSSLGPSTNMANTTTANPTPSSSCSSVPIQQHLSSRDRMLHNASLSIQEQHTTNMLLETVSRSLELLSESVQQLAETQQEFVRDSLQLQRETVLILRDFASGALSLMHDKLNGRPTI</sequence>
<dbReference type="AlphaFoldDB" id="A0A8C9RB22"/>
<feature type="compositionally biased region" description="Low complexity" evidence="1">
    <location>
        <begin position="255"/>
        <end position="280"/>
    </location>
</feature>
<organism evidence="3 4">
    <name type="scientific">Scleropages formosus</name>
    <name type="common">Asian bonytongue</name>
    <name type="synonym">Osteoglossum formosum</name>
    <dbReference type="NCBI Taxonomy" id="113540"/>
    <lineage>
        <taxon>Eukaryota</taxon>
        <taxon>Metazoa</taxon>
        <taxon>Chordata</taxon>
        <taxon>Craniata</taxon>
        <taxon>Vertebrata</taxon>
        <taxon>Euteleostomi</taxon>
        <taxon>Actinopterygii</taxon>
        <taxon>Neopterygii</taxon>
        <taxon>Teleostei</taxon>
        <taxon>Osteoglossocephala</taxon>
        <taxon>Osteoglossomorpha</taxon>
        <taxon>Osteoglossiformes</taxon>
        <taxon>Osteoglossidae</taxon>
        <taxon>Scleropages</taxon>
    </lineage>
</organism>
<dbReference type="GeneID" id="108934225"/>
<dbReference type="InterPro" id="IPR028002">
    <property type="entry name" value="Myb_DNA-bind_5"/>
</dbReference>
<name>A0A8C9RB22_SCLFO</name>
<feature type="compositionally biased region" description="Basic and acidic residues" evidence="1">
    <location>
        <begin position="130"/>
        <end position="140"/>
    </location>
</feature>
<feature type="domain" description="Myb/SANT-like DNA-binding" evidence="2">
    <location>
        <begin position="17"/>
        <end position="93"/>
    </location>
</feature>
<evidence type="ECO:0000256" key="1">
    <source>
        <dbReference type="SAM" id="MobiDB-lite"/>
    </source>
</evidence>
<dbReference type="GeneTree" id="ENSGT00450000040324"/>
<evidence type="ECO:0000259" key="2">
    <source>
        <dbReference type="Pfam" id="PF13873"/>
    </source>
</evidence>
<dbReference type="PANTHER" id="PTHR23098">
    <property type="entry name" value="AGAP001331-PA-RELATED"/>
    <property type="match status" value="1"/>
</dbReference>
<reference evidence="3 4" key="1">
    <citation type="submission" date="2019-04" db="EMBL/GenBank/DDBJ databases">
        <authorList>
            <consortium name="Wellcome Sanger Institute Data Sharing"/>
        </authorList>
    </citation>
    <scope>NUCLEOTIDE SEQUENCE [LARGE SCALE GENOMIC DNA]</scope>
</reference>
<accession>A0A8C9RB22</accession>
<dbReference type="KEGG" id="sfm:108934225"/>
<reference evidence="3" key="3">
    <citation type="submission" date="2025-09" db="UniProtKB">
        <authorList>
            <consortium name="Ensembl"/>
        </authorList>
    </citation>
    <scope>IDENTIFICATION</scope>
</reference>
<feature type="region of interest" description="Disordered" evidence="1">
    <location>
        <begin position="205"/>
        <end position="281"/>
    </location>
</feature>
<proteinExistence type="predicted"/>
<dbReference type="PANTHER" id="PTHR23098:SF3">
    <property type="entry name" value="MYB-RELATED TRANSCRIPTION FACTOR, PARTNER OF PROFILIN"/>
    <property type="match status" value="1"/>
</dbReference>
<dbReference type="Pfam" id="PF13873">
    <property type="entry name" value="Myb_DNA-bind_5"/>
    <property type="match status" value="1"/>
</dbReference>
<dbReference type="OrthoDB" id="8730579at2759"/>
<dbReference type="GO" id="GO:0005634">
    <property type="term" value="C:nucleus"/>
    <property type="evidence" value="ECO:0007669"/>
    <property type="project" value="TreeGrafter"/>
</dbReference>
<feature type="compositionally biased region" description="Acidic residues" evidence="1">
    <location>
        <begin position="145"/>
        <end position="160"/>
    </location>
</feature>
<protein>
    <submittedName>
        <fullName evidence="3">Zgc:153990</fullName>
    </submittedName>
</protein>
<keyword evidence="4" id="KW-1185">Reference proteome</keyword>
<feature type="region of interest" description="Disordered" evidence="1">
    <location>
        <begin position="130"/>
        <end position="193"/>
    </location>
</feature>
<reference evidence="3" key="2">
    <citation type="submission" date="2025-08" db="UniProtKB">
        <authorList>
            <consortium name="Ensembl"/>
        </authorList>
    </citation>
    <scope>IDENTIFICATION</scope>
</reference>
<dbReference type="Proteomes" id="UP000694397">
    <property type="component" value="Chromosome 4"/>
</dbReference>
<gene>
    <name evidence="3" type="primary">zgc:153990</name>
</gene>